<dbReference type="Proteomes" id="UP000824202">
    <property type="component" value="Unassembled WGS sequence"/>
</dbReference>
<dbReference type="PROSITE" id="PS51257">
    <property type="entry name" value="PROKAR_LIPOPROTEIN"/>
    <property type="match status" value="1"/>
</dbReference>
<proteinExistence type="predicted"/>
<dbReference type="AlphaFoldDB" id="A0A9D1V1T0"/>
<gene>
    <name evidence="1" type="ORF">H9863_09775</name>
</gene>
<dbReference type="InterPro" id="IPR045921">
    <property type="entry name" value="DUF6340"/>
</dbReference>
<name>A0A9D1V1T0_9BACT</name>
<evidence type="ECO:0008006" key="3">
    <source>
        <dbReference type="Google" id="ProtNLM"/>
    </source>
</evidence>
<reference evidence="1" key="2">
    <citation type="submission" date="2021-04" db="EMBL/GenBank/DDBJ databases">
        <authorList>
            <person name="Gilroy R."/>
        </authorList>
    </citation>
    <scope>NUCLEOTIDE SEQUENCE</scope>
    <source>
        <strain evidence="1">23274</strain>
    </source>
</reference>
<dbReference type="EMBL" id="DXFT01000193">
    <property type="protein sequence ID" value="HIX04383.1"/>
    <property type="molecule type" value="Genomic_DNA"/>
</dbReference>
<sequence length="315" mass="36416">MRWKLYFIILWMAVGLFSSCVSYRVLDVEVLEPAVVHLERGSRLAFFDRNAEGRENIIRFAEPSVRRELTVEFGRGMDYQLLQAGLDTVLLLGNYQEEKVDSLSAQPPLVRDSVWAICSRFGLDGLVSLEAVFYDYRQGDIHCRWLLRLYDGYEGIPVDLIVLEDSFPEEEFGGDSYALVELLSVLYWDAGARYAQRLVPSWQETQRRIYRRGKVLGLGDVFLRNERVKEAEALWEQVASLPDKTGVQACINLAWIAESREDFVRAQEWLLRAEDLAGQGKVEGKTVAYLQEYLRLLEKRIAQRKLLESQIDLYE</sequence>
<accession>A0A9D1V1T0</accession>
<organism evidence="1 2">
    <name type="scientific">Candidatus Odoribacter faecigallinarum</name>
    <dbReference type="NCBI Taxonomy" id="2838706"/>
    <lineage>
        <taxon>Bacteria</taxon>
        <taxon>Pseudomonadati</taxon>
        <taxon>Bacteroidota</taxon>
        <taxon>Bacteroidia</taxon>
        <taxon>Bacteroidales</taxon>
        <taxon>Odoribacteraceae</taxon>
        <taxon>Odoribacter</taxon>
    </lineage>
</organism>
<evidence type="ECO:0000313" key="1">
    <source>
        <dbReference type="EMBL" id="HIX04383.1"/>
    </source>
</evidence>
<comment type="caution">
    <text evidence="1">The sequence shown here is derived from an EMBL/GenBank/DDBJ whole genome shotgun (WGS) entry which is preliminary data.</text>
</comment>
<dbReference type="InterPro" id="IPR011990">
    <property type="entry name" value="TPR-like_helical_dom_sf"/>
</dbReference>
<dbReference type="Pfam" id="PF19867">
    <property type="entry name" value="DUF6340"/>
    <property type="match status" value="1"/>
</dbReference>
<evidence type="ECO:0000313" key="2">
    <source>
        <dbReference type="Proteomes" id="UP000824202"/>
    </source>
</evidence>
<protein>
    <recommendedName>
        <fullName evidence="3">Tetratricopeptide repeat protein</fullName>
    </recommendedName>
</protein>
<reference evidence="1" key="1">
    <citation type="journal article" date="2021" name="PeerJ">
        <title>Extensive microbial diversity within the chicken gut microbiome revealed by metagenomics and culture.</title>
        <authorList>
            <person name="Gilroy R."/>
            <person name="Ravi A."/>
            <person name="Getino M."/>
            <person name="Pursley I."/>
            <person name="Horton D.L."/>
            <person name="Alikhan N.F."/>
            <person name="Baker D."/>
            <person name="Gharbi K."/>
            <person name="Hall N."/>
            <person name="Watson M."/>
            <person name="Adriaenssens E.M."/>
            <person name="Foster-Nyarko E."/>
            <person name="Jarju S."/>
            <person name="Secka A."/>
            <person name="Antonio M."/>
            <person name="Oren A."/>
            <person name="Chaudhuri R.R."/>
            <person name="La Ragione R."/>
            <person name="Hildebrand F."/>
            <person name="Pallen M.J."/>
        </authorList>
    </citation>
    <scope>NUCLEOTIDE SEQUENCE</scope>
    <source>
        <strain evidence="1">23274</strain>
    </source>
</reference>
<dbReference type="Gene3D" id="1.25.40.10">
    <property type="entry name" value="Tetratricopeptide repeat domain"/>
    <property type="match status" value="1"/>
</dbReference>